<dbReference type="PANTHER" id="PTHR34056:SF3">
    <property type="entry name" value="OS07G0557700 PROTEIN"/>
    <property type="match status" value="1"/>
</dbReference>
<accession>A0A540M1Y7</accession>
<dbReference type="EMBL" id="VIEB01000388">
    <property type="protein sequence ID" value="TQD92718.1"/>
    <property type="molecule type" value="Genomic_DNA"/>
</dbReference>
<comment type="caution">
    <text evidence="2">The sequence shown here is derived from an EMBL/GenBank/DDBJ whole genome shotgun (WGS) entry which is preliminary data.</text>
</comment>
<sequence length="105" mass="12281">MMPDDLQKYVNLLQSSLVSRNIRIPQPKASCDAVLCFCGIRLHQIGSLSCPASPSTNHKPNTNRRQFHQRRGPERERVLERETLERESIEFWQEQRRLSICCVVF</sequence>
<name>A0A540M1Y7_MALBA</name>
<dbReference type="STRING" id="106549.A0A540M1Y7"/>
<dbReference type="AlphaFoldDB" id="A0A540M1Y7"/>
<evidence type="ECO:0000313" key="2">
    <source>
        <dbReference type="EMBL" id="TQD92718.1"/>
    </source>
</evidence>
<evidence type="ECO:0000313" key="3">
    <source>
        <dbReference type="Proteomes" id="UP000315295"/>
    </source>
</evidence>
<organism evidence="2 3">
    <name type="scientific">Malus baccata</name>
    <name type="common">Siberian crab apple</name>
    <name type="synonym">Pyrus baccata</name>
    <dbReference type="NCBI Taxonomy" id="106549"/>
    <lineage>
        <taxon>Eukaryota</taxon>
        <taxon>Viridiplantae</taxon>
        <taxon>Streptophyta</taxon>
        <taxon>Embryophyta</taxon>
        <taxon>Tracheophyta</taxon>
        <taxon>Spermatophyta</taxon>
        <taxon>Magnoliopsida</taxon>
        <taxon>eudicotyledons</taxon>
        <taxon>Gunneridae</taxon>
        <taxon>Pentapetalae</taxon>
        <taxon>rosids</taxon>
        <taxon>fabids</taxon>
        <taxon>Rosales</taxon>
        <taxon>Rosaceae</taxon>
        <taxon>Amygdaloideae</taxon>
        <taxon>Maleae</taxon>
        <taxon>Malus</taxon>
    </lineage>
</organism>
<feature type="region of interest" description="Disordered" evidence="1">
    <location>
        <begin position="50"/>
        <end position="75"/>
    </location>
</feature>
<evidence type="ECO:0000256" key="1">
    <source>
        <dbReference type="SAM" id="MobiDB-lite"/>
    </source>
</evidence>
<dbReference type="InterPro" id="IPR040376">
    <property type="entry name" value="At4g28100-like"/>
</dbReference>
<proteinExistence type="predicted"/>
<feature type="compositionally biased region" description="Basic residues" evidence="1">
    <location>
        <begin position="61"/>
        <end position="70"/>
    </location>
</feature>
<keyword evidence="3" id="KW-1185">Reference proteome</keyword>
<dbReference type="PANTHER" id="PTHR34056">
    <property type="entry name" value="GPI-ANCHORED PROTEIN"/>
    <property type="match status" value="1"/>
</dbReference>
<feature type="compositionally biased region" description="Polar residues" evidence="1">
    <location>
        <begin position="50"/>
        <end position="60"/>
    </location>
</feature>
<dbReference type="Proteomes" id="UP000315295">
    <property type="component" value="Unassembled WGS sequence"/>
</dbReference>
<protein>
    <submittedName>
        <fullName evidence="2">Uncharacterized protein</fullName>
    </submittedName>
</protein>
<gene>
    <name evidence="2" type="ORF">C1H46_021711</name>
</gene>
<reference evidence="2 3" key="1">
    <citation type="journal article" date="2019" name="G3 (Bethesda)">
        <title>Sequencing of a Wild Apple (Malus baccata) Genome Unravels the Differences Between Cultivated and Wild Apple Species Regarding Disease Resistance and Cold Tolerance.</title>
        <authorList>
            <person name="Chen X."/>
        </authorList>
    </citation>
    <scope>NUCLEOTIDE SEQUENCE [LARGE SCALE GENOMIC DNA]</scope>
    <source>
        <strain evidence="3">cv. Shandingzi</strain>
        <tissue evidence="2">Leaves</tissue>
    </source>
</reference>